<dbReference type="EMBL" id="SZYD01000012">
    <property type="protein sequence ID" value="KAD4585871.1"/>
    <property type="molecule type" value="Genomic_DNA"/>
</dbReference>
<organism evidence="1 2">
    <name type="scientific">Mikania micrantha</name>
    <name type="common">bitter vine</name>
    <dbReference type="NCBI Taxonomy" id="192012"/>
    <lineage>
        <taxon>Eukaryota</taxon>
        <taxon>Viridiplantae</taxon>
        <taxon>Streptophyta</taxon>
        <taxon>Embryophyta</taxon>
        <taxon>Tracheophyta</taxon>
        <taxon>Spermatophyta</taxon>
        <taxon>Magnoliopsida</taxon>
        <taxon>eudicotyledons</taxon>
        <taxon>Gunneridae</taxon>
        <taxon>Pentapetalae</taxon>
        <taxon>asterids</taxon>
        <taxon>campanulids</taxon>
        <taxon>Asterales</taxon>
        <taxon>Asteraceae</taxon>
        <taxon>Asteroideae</taxon>
        <taxon>Heliantheae alliance</taxon>
        <taxon>Eupatorieae</taxon>
        <taxon>Mikania</taxon>
    </lineage>
</organism>
<keyword evidence="2" id="KW-1185">Reference proteome</keyword>
<comment type="caution">
    <text evidence="1">The sequence shown here is derived from an EMBL/GenBank/DDBJ whole genome shotgun (WGS) entry which is preliminary data.</text>
</comment>
<dbReference type="AlphaFoldDB" id="A0A5N6NDD6"/>
<evidence type="ECO:0000313" key="1">
    <source>
        <dbReference type="EMBL" id="KAD4585871.1"/>
    </source>
</evidence>
<accession>A0A5N6NDD6</accession>
<dbReference type="Proteomes" id="UP000326396">
    <property type="component" value="Linkage Group LG2"/>
</dbReference>
<protein>
    <submittedName>
        <fullName evidence="1">Uncharacterized protein</fullName>
    </submittedName>
</protein>
<dbReference type="OrthoDB" id="1432211at2759"/>
<name>A0A5N6NDD6_9ASTR</name>
<reference evidence="1 2" key="1">
    <citation type="submission" date="2019-05" db="EMBL/GenBank/DDBJ databases">
        <title>Mikania micrantha, genome provides insights into the molecular mechanism of rapid growth.</title>
        <authorList>
            <person name="Liu B."/>
        </authorList>
    </citation>
    <scope>NUCLEOTIDE SEQUENCE [LARGE SCALE GENOMIC DNA]</scope>
    <source>
        <strain evidence="1">NLD-2019</strain>
        <tissue evidence="1">Leaf</tissue>
    </source>
</reference>
<sequence>MGLPWADKKALGYFIAGLQDDVKRWVRLHRPLSRLDVMYLAKDVEEMLRLNSSSKNVSQSRFRYLNIHGSLVGGQSDGSSVLAQLEPKPVAVSKMVEMTSSIRPPFNPQSPLSSQNDGDMFFSETGVFDLFHALNGRNDARTVYVISVASLLV</sequence>
<evidence type="ECO:0000313" key="2">
    <source>
        <dbReference type="Proteomes" id="UP000326396"/>
    </source>
</evidence>
<proteinExistence type="predicted"/>
<gene>
    <name evidence="1" type="ORF">E3N88_23472</name>
</gene>